<evidence type="ECO:0000313" key="3">
    <source>
        <dbReference type="Proteomes" id="UP000789739"/>
    </source>
</evidence>
<keyword evidence="3" id="KW-1185">Reference proteome</keyword>
<accession>A0A9N9E2X6</accession>
<gene>
    <name evidence="2" type="ORF">PBRASI_LOCUS10664</name>
</gene>
<dbReference type="AlphaFoldDB" id="A0A9N9E2X6"/>
<dbReference type="OrthoDB" id="10383987at2759"/>
<dbReference type="Pfam" id="PF19016">
    <property type="entry name" value="DUF5745"/>
    <property type="match status" value="1"/>
</dbReference>
<evidence type="ECO:0000313" key="2">
    <source>
        <dbReference type="EMBL" id="CAG8658677.1"/>
    </source>
</evidence>
<protein>
    <submittedName>
        <fullName evidence="2">3428_t:CDS:1</fullName>
    </submittedName>
</protein>
<feature type="non-terminal residue" evidence="2">
    <location>
        <position position="210"/>
    </location>
</feature>
<sequence>MYQSRSECSLITSHYDSTVSFINSEEDLSPRYVKEREEVCLNSLIHLLSVLRISLSLSSLLDCTPSLYPILFELLFGRLPLLHRRPVTKTEKIENIEMVFKTIEDIVGVDLSHIDTEDLYEGDVLCVIDTVEVFVNLGRIGEEEKKQIRISVRKLWDSDGWEAENDVCGGDVNFRPSLLTEQVQDLSYPSSRFSRWRGVEFARRQTDESS</sequence>
<feature type="domain" description="DUF5745" evidence="1">
    <location>
        <begin position="79"/>
        <end position="137"/>
    </location>
</feature>
<dbReference type="InterPro" id="IPR036872">
    <property type="entry name" value="CH_dom_sf"/>
</dbReference>
<organism evidence="2 3">
    <name type="scientific">Paraglomus brasilianum</name>
    <dbReference type="NCBI Taxonomy" id="144538"/>
    <lineage>
        <taxon>Eukaryota</taxon>
        <taxon>Fungi</taxon>
        <taxon>Fungi incertae sedis</taxon>
        <taxon>Mucoromycota</taxon>
        <taxon>Glomeromycotina</taxon>
        <taxon>Glomeromycetes</taxon>
        <taxon>Paraglomerales</taxon>
        <taxon>Paraglomeraceae</taxon>
        <taxon>Paraglomus</taxon>
    </lineage>
</organism>
<dbReference type="Proteomes" id="UP000789739">
    <property type="component" value="Unassembled WGS sequence"/>
</dbReference>
<proteinExistence type="predicted"/>
<comment type="caution">
    <text evidence="2">The sequence shown here is derived from an EMBL/GenBank/DDBJ whole genome shotgun (WGS) entry which is preliminary data.</text>
</comment>
<dbReference type="SUPFAM" id="SSF47576">
    <property type="entry name" value="Calponin-homology domain, CH-domain"/>
    <property type="match status" value="1"/>
</dbReference>
<evidence type="ECO:0000259" key="1">
    <source>
        <dbReference type="Pfam" id="PF19016"/>
    </source>
</evidence>
<dbReference type="EMBL" id="CAJVPI010003455">
    <property type="protein sequence ID" value="CAG8658677.1"/>
    <property type="molecule type" value="Genomic_DNA"/>
</dbReference>
<dbReference type="InterPro" id="IPR044039">
    <property type="entry name" value="DUF5745"/>
</dbReference>
<name>A0A9N9E2X6_9GLOM</name>
<reference evidence="2" key="1">
    <citation type="submission" date="2021-06" db="EMBL/GenBank/DDBJ databases">
        <authorList>
            <person name="Kallberg Y."/>
            <person name="Tangrot J."/>
            <person name="Rosling A."/>
        </authorList>
    </citation>
    <scope>NUCLEOTIDE SEQUENCE</scope>
    <source>
        <strain evidence="2">BR232B</strain>
    </source>
</reference>